<feature type="transmembrane region" description="Helical" evidence="6">
    <location>
        <begin position="212"/>
        <end position="233"/>
    </location>
</feature>
<proteinExistence type="predicted"/>
<dbReference type="InterPro" id="IPR038078">
    <property type="entry name" value="PhoU-like_sf"/>
</dbReference>
<evidence type="ECO:0000256" key="5">
    <source>
        <dbReference type="ARBA" id="ARBA00023136"/>
    </source>
</evidence>
<comment type="caution">
    <text evidence="7">The sequence shown here is derived from an EMBL/GenBank/DDBJ whole genome shotgun (WGS) entry which is preliminary data.</text>
</comment>
<dbReference type="OrthoDB" id="9763003at2"/>
<feature type="transmembrane region" description="Helical" evidence="6">
    <location>
        <begin position="102"/>
        <end position="121"/>
    </location>
</feature>
<keyword evidence="5 6" id="KW-0472">Membrane</keyword>
<feature type="transmembrane region" description="Helical" evidence="6">
    <location>
        <begin position="69"/>
        <end position="90"/>
    </location>
</feature>
<evidence type="ECO:0000256" key="6">
    <source>
        <dbReference type="SAM" id="Phobius"/>
    </source>
</evidence>
<feature type="transmembrane region" description="Helical" evidence="6">
    <location>
        <begin position="46"/>
        <end position="63"/>
    </location>
</feature>
<dbReference type="Pfam" id="PF02690">
    <property type="entry name" value="Na_Pi_cotrans"/>
    <property type="match status" value="2"/>
</dbReference>
<dbReference type="InterPro" id="IPR003841">
    <property type="entry name" value="Na/Pi_transpt"/>
</dbReference>
<evidence type="ECO:0000256" key="4">
    <source>
        <dbReference type="ARBA" id="ARBA00022989"/>
    </source>
</evidence>
<sequence length="532" mass="58098">MNWLTLSVLLLGGLAIFLHGMTVMTDSLKIVAGNRMKSFLQSMTRNRWTSLLAGTGITAVIQSSSVTTVLAVGFVSAGLLSFQSTLGVILGANLGTTITAQIIAFKITGAAWVMVAFGYLFSVVFSKKSYKEVGTIILGLGLVFLGMNVMSEATEPLKTYEPFVRTMTGLDNHLLGILIGTVFTAAVQSSSATTGVVIVLASQQLLNVEAGVSIILGANIGTCVTAVLSALGKPRAAMRVAVSHVLFKVVGVLLWFAFIGQLADLVAYISPADKARQIANAHTIFNCANTFVFIWLVTPVSRLVLRLVPDRKKDEQVLFPELHSYYLDNTSIAIDLANQSIYKLGKRTLEIIEQGLSLALNGTSTQLSSLRKNDVMIDRGHIEILEFLKQIQAKQLPQSESQRLENMVEAVNILEMSADLITTHLVEAAQHRIDMGFKTSEETITKLTALYGISVNAFSDALNMFDGGSRERTANLTKEIFKDRFQEVRSYLLGRLAGTDELRISVYRFESEVLEAIRRLHGLARRLERKAG</sequence>
<dbReference type="EMBL" id="QWGR01000007">
    <property type="protein sequence ID" value="RIJ47744.1"/>
    <property type="molecule type" value="Genomic_DNA"/>
</dbReference>
<protein>
    <submittedName>
        <fullName evidence="7">Na/Pi cotransporter family protein</fullName>
    </submittedName>
</protein>
<accession>A0A399SY83</accession>
<keyword evidence="2" id="KW-1003">Cell membrane</keyword>
<dbReference type="Gene3D" id="1.20.58.220">
    <property type="entry name" value="Phosphate transport system protein phou homolog 2, domain 2"/>
    <property type="match status" value="1"/>
</dbReference>
<dbReference type="GO" id="GO:0044341">
    <property type="term" value="P:sodium-dependent phosphate transport"/>
    <property type="evidence" value="ECO:0007669"/>
    <property type="project" value="InterPro"/>
</dbReference>
<keyword evidence="3 6" id="KW-0812">Transmembrane</keyword>
<evidence type="ECO:0000256" key="3">
    <source>
        <dbReference type="ARBA" id="ARBA00022692"/>
    </source>
</evidence>
<keyword evidence="8" id="KW-1185">Reference proteome</keyword>
<dbReference type="NCBIfam" id="NF037997">
    <property type="entry name" value="Na_Pi_symport"/>
    <property type="match status" value="1"/>
</dbReference>
<gene>
    <name evidence="7" type="ORF">D1614_14295</name>
</gene>
<dbReference type="RefSeq" id="WP_119438632.1">
    <property type="nucleotide sequence ID" value="NZ_QWGR01000007.1"/>
</dbReference>
<dbReference type="AlphaFoldDB" id="A0A399SY83"/>
<evidence type="ECO:0000313" key="8">
    <source>
        <dbReference type="Proteomes" id="UP000265926"/>
    </source>
</evidence>
<evidence type="ECO:0000256" key="2">
    <source>
        <dbReference type="ARBA" id="ARBA00022475"/>
    </source>
</evidence>
<feature type="transmembrane region" description="Helical" evidence="6">
    <location>
        <begin position="174"/>
        <end position="200"/>
    </location>
</feature>
<feature type="transmembrane region" description="Helical" evidence="6">
    <location>
        <begin position="133"/>
        <end position="153"/>
    </location>
</feature>
<comment type="subcellular location">
    <subcellularLocation>
        <location evidence="1">Cell membrane</location>
        <topology evidence="1">Multi-pass membrane protein</topology>
    </subcellularLocation>
</comment>
<dbReference type="PANTHER" id="PTHR10010:SF46">
    <property type="entry name" value="SODIUM-DEPENDENT PHOSPHATE TRANSPORT PROTEIN 2B"/>
    <property type="match status" value="1"/>
</dbReference>
<dbReference type="NCBIfam" id="TIGR00704">
    <property type="entry name" value="NaPi_cotrn_rel"/>
    <property type="match status" value="1"/>
</dbReference>
<keyword evidence="4 6" id="KW-1133">Transmembrane helix</keyword>
<dbReference type="Proteomes" id="UP000265926">
    <property type="component" value="Unassembled WGS sequence"/>
</dbReference>
<dbReference type="GO" id="GO:0005436">
    <property type="term" value="F:sodium:phosphate symporter activity"/>
    <property type="evidence" value="ECO:0007669"/>
    <property type="project" value="InterPro"/>
</dbReference>
<organism evidence="7 8">
    <name type="scientific">Maribellus luteus</name>
    <dbReference type="NCBI Taxonomy" id="2305463"/>
    <lineage>
        <taxon>Bacteria</taxon>
        <taxon>Pseudomonadati</taxon>
        <taxon>Bacteroidota</taxon>
        <taxon>Bacteroidia</taxon>
        <taxon>Marinilabiliales</taxon>
        <taxon>Prolixibacteraceae</taxon>
        <taxon>Maribellus</taxon>
    </lineage>
</organism>
<dbReference type="InterPro" id="IPR004633">
    <property type="entry name" value="NaPi_cotrn-rel/YqeW-like"/>
</dbReference>
<dbReference type="GO" id="GO:0005886">
    <property type="term" value="C:plasma membrane"/>
    <property type="evidence" value="ECO:0007669"/>
    <property type="project" value="UniProtKB-SubCell"/>
</dbReference>
<reference evidence="7 8" key="1">
    <citation type="submission" date="2018-08" db="EMBL/GenBank/DDBJ databases">
        <title>Pallidiluteibacterium maritimus gen. nov., sp. nov., isolated from coastal sediment.</title>
        <authorList>
            <person name="Zhou L.Y."/>
        </authorList>
    </citation>
    <scope>NUCLEOTIDE SEQUENCE [LARGE SCALE GENOMIC DNA]</scope>
    <source>
        <strain evidence="7 8">XSD2</strain>
    </source>
</reference>
<name>A0A399SY83_9BACT</name>
<feature type="transmembrane region" description="Helical" evidence="6">
    <location>
        <begin position="283"/>
        <end position="305"/>
    </location>
</feature>
<feature type="transmembrane region" description="Helical" evidence="6">
    <location>
        <begin position="6"/>
        <end position="25"/>
    </location>
</feature>
<dbReference type="PANTHER" id="PTHR10010">
    <property type="entry name" value="SOLUTE CARRIER FAMILY 34 SODIUM PHOSPHATE , MEMBER 2-RELATED"/>
    <property type="match status" value="1"/>
</dbReference>
<evidence type="ECO:0000256" key="1">
    <source>
        <dbReference type="ARBA" id="ARBA00004651"/>
    </source>
</evidence>
<dbReference type="SUPFAM" id="SSF109755">
    <property type="entry name" value="PhoU-like"/>
    <property type="match status" value="1"/>
</dbReference>
<evidence type="ECO:0000313" key="7">
    <source>
        <dbReference type="EMBL" id="RIJ47744.1"/>
    </source>
</evidence>
<feature type="transmembrane region" description="Helical" evidence="6">
    <location>
        <begin position="245"/>
        <end position="263"/>
    </location>
</feature>